<dbReference type="PANTHER" id="PTHR30302">
    <property type="entry name" value="HYDROGENASE 1 MATURATION PROTEASE"/>
    <property type="match status" value="1"/>
</dbReference>
<evidence type="ECO:0000256" key="4">
    <source>
        <dbReference type="ARBA" id="ARBA00022801"/>
    </source>
</evidence>
<keyword evidence="2" id="KW-0645">Protease</keyword>
<proteinExistence type="inferred from homology"/>
<evidence type="ECO:0000313" key="6">
    <source>
        <dbReference type="Proteomes" id="UP000609879"/>
    </source>
</evidence>
<dbReference type="CDD" id="cd00518">
    <property type="entry name" value="H2MP"/>
    <property type="match status" value="1"/>
</dbReference>
<comment type="caution">
    <text evidence="5">The sequence shown here is derived from an EMBL/GenBank/DDBJ whole genome shotgun (WGS) entry which is preliminary data.</text>
</comment>
<organism evidence="5 6">
    <name type="scientific">Paractinoplanes deccanensis</name>
    <dbReference type="NCBI Taxonomy" id="113561"/>
    <lineage>
        <taxon>Bacteria</taxon>
        <taxon>Bacillati</taxon>
        <taxon>Actinomycetota</taxon>
        <taxon>Actinomycetes</taxon>
        <taxon>Micromonosporales</taxon>
        <taxon>Micromonosporaceae</taxon>
        <taxon>Paractinoplanes</taxon>
    </lineage>
</organism>
<reference evidence="5 6" key="1">
    <citation type="submission" date="2021-01" db="EMBL/GenBank/DDBJ databases">
        <title>Whole genome shotgun sequence of Actinoplanes deccanensis NBRC 13994.</title>
        <authorList>
            <person name="Komaki H."/>
            <person name="Tamura T."/>
        </authorList>
    </citation>
    <scope>NUCLEOTIDE SEQUENCE [LARGE SCALE GENOMIC DNA]</scope>
    <source>
        <strain evidence="5 6">NBRC 13994</strain>
    </source>
</reference>
<dbReference type="EMBL" id="BOMI01000146">
    <property type="protein sequence ID" value="GID78489.1"/>
    <property type="molecule type" value="Genomic_DNA"/>
</dbReference>
<dbReference type="Proteomes" id="UP000609879">
    <property type="component" value="Unassembled WGS sequence"/>
</dbReference>
<dbReference type="InterPro" id="IPR000671">
    <property type="entry name" value="Peptidase_A31"/>
</dbReference>
<evidence type="ECO:0000256" key="2">
    <source>
        <dbReference type="ARBA" id="ARBA00022670"/>
    </source>
</evidence>
<keyword evidence="4" id="KW-0378">Hydrolase</keyword>
<comment type="similarity">
    <text evidence="1">Belongs to the peptidase A31 family.</text>
</comment>
<name>A0ABQ3YER0_9ACTN</name>
<keyword evidence="3" id="KW-0064">Aspartyl protease</keyword>
<gene>
    <name evidence="5" type="ORF">Ade02nite_71300</name>
</gene>
<sequence>MTGRRVVIGVGNEFRHDDGFGPEVIAELRGRHDDRLAGVELCVSDGEPSRMLDAWSGAELAVVVDVAVGTGRREGWSELTLPEAAGPQHVTSGHGIGLGATVALGRVLDRLPERLVALVAHGQEFSFGFGLSDGVAAAVRPVADRVCALVATP</sequence>
<dbReference type="Gene3D" id="3.40.50.1450">
    <property type="entry name" value="HybD-like"/>
    <property type="match status" value="1"/>
</dbReference>
<keyword evidence="6" id="KW-1185">Reference proteome</keyword>
<protein>
    <submittedName>
        <fullName evidence="5">Peptidase M52</fullName>
    </submittedName>
</protein>
<evidence type="ECO:0000313" key="5">
    <source>
        <dbReference type="EMBL" id="GID78489.1"/>
    </source>
</evidence>
<accession>A0ABQ3YER0</accession>
<dbReference type="RefSeq" id="WP_203773436.1">
    <property type="nucleotide sequence ID" value="NZ_BAAABO010000038.1"/>
</dbReference>
<dbReference type="PANTHER" id="PTHR30302:SF1">
    <property type="entry name" value="HYDROGENASE 2 MATURATION PROTEASE"/>
    <property type="match status" value="1"/>
</dbReference>
<evidence type="ECO:0000256" key="3">
    <source>
        <dbReference type="ARBA" id="ARBA00022750"/>
    </source>
</evidence>
<dbReference type="InterPro" id="IPR023430">
    <property type="entry name" value="Pept_HybD-like_dom_sf"/>
</dbReference>
<dbReference type="SUPFAM" id="SSF53163">
    <property type="entry name" value="HybD-like"/>
    <property type="match status" value="1"/>
</dbReference>
<evidence type="ECO:0000256" key="1">
    <source>
        <dbReference type="ARBA" id="ARBA00006814"/>
    </source>
</evidence>
<dbReference type="NCBIfam" id="TIGR00072">
    <property type="entry name" value="hydrog_prot"/>
    <property type="match status" value="1"/>
</dbReference>